<dbReference type="Proteomes" id="UP001597297">
    <property type="component" value="Unassembled WGS sequence"/>
</dbReference>
<reference evidence="2" key="1">
    <citation type="journal article" date="2019" name="Int. J. Syst. Evol. Microbiol.">
        <title>The Global Catalogue of Microorganisms (GCM) 10K type strain sequencing project: providing services to taxonomists for standard genome sequencing and annotation.</title>
        <authorList>
            <consortium name="The Broad Institute Genomics Platform"/>
            <consortium name="The Broad Institute Genome Sequencing Center for Infectious Disease"/>
            <person name="Wu L."/>
            <person name="Ma J."/>
        </authorList>
    </citation>
    <scope>NUCLEOTIDE SEQUENCE [LARGE SCALE GENOMIC DNA]</scope>
    <source>
        <strain evidence="2">JCM 16545</strain>
    </source>
</reference>
<sequence length="785" mass="87688">MNNLCDYLELMMNRSGINIDCLEETMPFCRYYIFVILVYLSSHVFSAAKESLTVTSVDMEKGELELCLEVEGDAMYILQKSDNLSAFLDVGIPFSAQSTNLYDIDVDSNQSFYRLRPYINEAAVNLEQVEELAITMNAPRIDHFSEYIDSIPQKEAGTLYYHNRSGDSKWRGRPFYPEIVLQWDGEQVVTYSYLQASSVYVDPEGDDTNHGLDTSNPVQTLGKACEIAQSLTLNQSYLPDGEEAERLTIFLKRGGRWKESINLDYWFNQNPPRIAAWEGDEFCAELPVIDGADYLNGDFMQVDGYQNVYKISNPNYTGAARSGRVALWEEGKTMVQIDGDNSVQLSARLQMLEQIEGSYTADDPSLLNESSPWIYVNPNGSDFEDLIEISRRDAIQTSYGVASFVEIDGVHTRCNLGNNGSLDLSGSEAKVSNCIMSNGHKHNGLFAYGEIDNVVAYGKAAPTPFEAFDSSYVFYYPDGTDKELSATNIVHIKHNELESVGSQIFNHDSRGNLYKKVFVGRSITMGNIKLEAEQAQITETYFESIEPNAARPLFTHGGDGSWLICKNGGHGGSGTWSNSVFTLLVDFYNDELCRVSGDLVLLNNIYYSKNALRGHLIRSFTGSPSVRMQNCVLFGQKHLRFIESAENYSGDHNIYYVPGGKEVECRIGATEYSTLASWQSAVNADANSLWLTEEQAENFWLGGIDAPANGDFRINPNAEATGADGTIYKGEFPDGTPFIENGIFNVGSQTPINEWPLRPMNEQDALEYINGTKPFFMKGQNPWAE</sequence>
<organism evidence="1 2">
    <name type="scientific">Rubritalea spongiae</name>
    <dbReference type="NCBI Taxonomy" id="430797"/>
    <lineage>
        <taxon>Bacteria</taxon>
        <taxon>Pseudomonadati</taxon>
        <taxon>Verrucomicrobiota</taxon>
        <taxon>Verrucomicrobiia</taxon>
        <taxon>Verrucomicrobiales</taxon>
        <taxon>Rubritaleaceae</taxon>
        <taxon>Rubritalea</taxon>
    </lineage>
</organism>
<evidence type="ECO:0000313" key="2">
    <source>
        <dbReference type="Proteomes" id="UP001597297"/>
    </source>
</evidence>
<name>A0ABW5E1I4_9BACT</name>
<evidence type="ECO:0000313" key="1">
    <source>
        <dbReference type="EMBL" id="MFD2276221.1"/>
    </source>
</evidence>
<comment type="caution">
    <text evidence="1">The sequence shown here is derived from an EMBL/GenBank/DDBJ whole genome shotgun (WGS) entry which is preliminary data.</text>
</comment>
<accession>A0ABW5E1I4</accession>
<dbReference type="EMBL" id="JBHUJC010000020">
    <property type="protein sequence ID" value="MFD2276221.1"/>
    <property type="molecule type" value="Genomic_DNA"/>
</dbReference>
<gene>
    <name evidence="1" type="ORF">ACFSQZ_07060</name>
</gene>
<protein>
    <recommendedName>
        <fullName evidence="3">Right-handed parallel beta-helix repeat-containing protein</fullName>
    </recommendedName>
</protein>
<dbReference type="RefSeq" id="WP_377094439.1">
    <property type="nucleotide sequence ID" value="NZ_JBHSJM010000001.1"/>
</dbReference>
<proteinExistence type="predicted"/>
<dbReference type="SUPFAM" id="SSF51126">
    <property type="entry name" value="Pectin lyase-like"/>
    <property type="match status" value="1"/>
</dbReference>
<keyword evidence="2" id="KW-1185">Reference proteome</keyword>
<evidence type="ECO:0008006" key="3">
    <source>
        <dbReference type="Google" id="ProtNLM"/>
    </source>
</evidence>
<dbReference type="InterPro" id="IPR011050">
    <property type="entry name" value="Pectin_lyase_fold/virulence"/>
</dbReference>